<dbReference type="EMBL" id="JAEQND010000003">
    <property type="protein sequence ID" value="MBL0424704.1"/>
    <property type="molecule type" value="Genomic_DNA"/>
</dbReference>
<evidence type="ECO:0000313" key="3">
    <source>
        <dbReference type="Proteomes" id="UP000622707"/>
    </source>
</evidence>
<dbReference type="Gene3D" id="3.30.420.190">
    <property type="entry name" value="conserved archaeal protein q6m145"/>
    <property type="match status" value="1"/>
</dbReference>
<dbReference type="Pfam" id="PF01968">
    <property type="entry name" value="Hydantoinase_A"/>
    <property type="match status" value="1"/>
</dbReference>
<dbReference type="Proteomes" id="UP000622707">
    <property type="component" value="Unassembled WGS sequence"/>
</dbReference>
<gene>
    <name evidence="2" type="ORF">JI746_06245</name>
</gene>
<name>A0ABS1JKG9_9BURK</name>
<dbReference type="NCBIfam" id="TIGR03123">
    <property type="entry name" value="one_C_unchar_1"/>
    <property type="match status" value="1"/>
</dbReference>
<keyword evidence="3" id="KW-1185">Reference proteome</keyword>
<accession>A0ABS1JKG9</accession>
<feature type="domain" description="Hydantoinase A/oxoprolinase" evidence="1">
    <location>
        <begin position="68"/>
        <end position="315"/>
    </location>
</feature>
<dbReference type="InterPro" id="IPR002821">
    <property type="entry name" value="Hydantoinase_A"/>
</dbReference>
<proteinExistence type="predicted"/>
<evidence type="ECO:0000259" key="1">
    <source>
        <dbReference type="Pfam" id="PF01968"/>
    </source>
</evidence>
<evidence type="ECO:0000313" key="2">
    <source>
        <dbReference type="EMBL" id="MBL0424704.1"/>
    </source>
</evidence>
<organism evidence="2 3">
    <name type="scientific">Ramlibacter alkalitolerans</name>
    <dbReference type="NCBI Taxonomy" id="2039631"/>
    <lineage>
        <taxon>Bacteria</taxon>
        <taxon>Pseudomonadati</taxon>
        <taxon>Pseudomonadota</taxon>
        <taxon>Betaproteobacteria</taxon>
        <taxon>Burkholderiales</taxon>
        <taxon>Comamonadaceae</taxon>
        <taxon>Ramlibacter</taxon>
    </lineage>
</organism>
<protein>
    <submittedName>
        <fullName evidence="2">H4MPT-linked C1 transfer pathway protein</fullName>
    </submittedName>
</protein>
<dbReference type="Gene3D" id="3.30.420.40">
    <property type="match status" value="1"/>
</dbReference>
<comment type="caution">
    <text evidence="2">The sequence shown here is derived from an EMBL/GenBank/DDBJ whole genome shotgun (WGS) entry which is preliminary data.</text>
</comment>
<dbReference type="InterPro" id="IPR002756">
    <property type="entry name" value="MfnF"/>
</dbReference>
<sequence>MSRPEALQLQLGWDIGGAHVKACLLQGGTLRDIAQWPCPLWQGMEHLAAALGQARSRWSGAWEAGVAHAATMTGEMVDLFEDRAEGVARIAGQLAEVLGPSLRLFDAGGGWRRPGEAGPGWRSIASANWQATARVLAARCGDGVLIDIGSTTTDLIPLRGGRVAAQGASDAERLATGELVYQGVVRTPLCALAPRVPWGGGGVNVMNEFFATTADVYRLTGELAASHDQAGTADGRGKDAQSTRQRLARMVGRDAADASAAEWLALARWWKEAQLREIGTQLARVAADARLPADAPVVGAGCGAFLAADLARRCGRPFLRYAEVALPAGGPDAALADWADVCAPAVSVALLACERE</sequence>
<reference evidence="2 3" key="1">
    <citation type="journal article" date="2017" name="Int. J. Syst. Evol. Microbiol.">
        <title>Ramlibacter alkalitolerans sp. nov., alkali-tolerant bacterium isolated from soil of ginseng.</title>
        <authorList>
            <person name="Lee D.H."/>
            <person name="Cha C.J."/>
        </authorList>
    </citation>
    <scope>NUCLEOTIDE SEQUENCE [LARGE SCALE GENOMIC DNA]</scope>
    <source>
        <strain evidence="2 3">KACC 19305</strain>
    </source>
</reference>
<dbReference type="RefSeq" id="WP_201687941.1">
    <property type="nucleotide sequence ID" value="NZ_JAEQND010000003.1"/>
</dbReference>